<dbReference type="Proteomes" id="UP000659654">
    <property type="component" value="Unassembled WGS sequence"/>
</dbReference>
<feature type="region of interest" description="Disordered" evidence="3">
    <location>
        <begin position="291"/>
        <end position="534"/>
    </location>
</feature>
<dbReference type="PANTHER" id="PTHR13161">
    <property type="entry name" value="SPLICING FACTOR SUPPRESSOR OF WHITE APRICOT"/>
    <property type="match status" value="1"/>
</dbReference>
<feature type="compositionally biased region" description="Basic residues" evidence="3">
    <location>
        <begin position="438"/>
        <end position="448"/>
    </location>
</feature>
<sequence>MWHEARKQDKLIRSKMVDAAKRSERRRNYYESVRKDPEQFMQIHGRKCKIHVDPNIASAASNVLRKWQGDSNILIDRFDVRAHLDSIDESKHKKTTLSQEEEVEEIQCDFERYKIVILNEFEGIDQTESLNNIAEKEFWDDRRKDNSKDKKKKKKKESAAISFSYGDSAVLPGSSNEPEDDEDSDAEVVDGIEKEFDVNRLTAEKGVELNKVGASFGRMGTVFMDLLRIDQKEQAEAAEIKEIDKAKLSLSGKNSKGERARLKNRRAALLSQFNTNEDAAKTVLGLLQKEVKARRRDSSSESEEERGHSLVIGGDSGVREYGNSRLNLLRRDSDDDEEKKRLRELKNRRSSSPDFGDSDIEVKVPKPPTRESSKESDSDNCEPLEIRSSMSESEQERREIENRKRRIKRTKKMVKERQKYDDKSEDEGLKKAEMAERLRKKMEKKLNKRAQQLKTEERNKIKEKEAEQRERDELLSEDAKALRERERGKRRELDGLNGRSSSSSSRSRSRNRWNEETGKRDGEADQEVEKGIEDVEEVEVGVERDIEVTEGDCLRNYVVCNFEQKTLLSKQ</sequence>
<dbReference type="EMBL" id="CAJFDI010000005">
    <property type="protein sequence ID" value="CAD5232314.1"/>
    <property type="molecule type" value="Genomic_DNA"/>
</dbReference>
<feature type="region of interest" description="Disordered" evidence="3">
    <location>
        <begin position="166"/>
        <end position="186"/>
    </location>
</feature>
<evidence type="ECO:0000256" key="2">
    <source>
        <dbReference type="ARBA" id="ARBA00023187"/>
    </source>
</evidence>
<keyword evidence="1" id="KW-0507">mRNA processing</keyword>
<reference evidence="5" key="1">
    <citation type="submission" date="2020-09" db="EMBL/GenBank/DDBJ databases">
        <authorList>
            <person name="Kikuchi T."/>
        </authorList>
    </citation>
    <scope>NUCLEOTIDE SEQUENCE</scope>
    <source>
        <strain evidence="5">Ka4C1</strain>
    </source>
</reference>
<feature type="compositionally biased region" description="Basic and acidic residues" evidence="3">
    <location>
        <begin position="329"/>
        <end position="347"/>
    </location>
</feature>
<evidence type="ECO:0000313" key="6">
    <source>
        <dbReference type="Proteomes" id="UP000659654"/>
    </source>
</evidence>
<evidence type="ECO:0000256" key="3">
    <source>
        <dbReference type="SAM" id="MobiDB-lite"/>
    </source>
</evidence>
<feature type="domain" description="Suppressor of white apricot N-terminal" evidence="4">
    <location>
        <begin position="39"/>
        <end position="169"/>
    </location>
</feature>
<keyword evidence="6" id="KW-1185">Reference proteome</keyword>
<dbReference type="PANTHER" id="PTHR13161:SF4">
    <property type="entry name" value="CLK4-ASSOCIATING SERINE_ARGININE RICH PROTEIN"/>
    <property type="match status" value="1"/>
</dbReference>
<feature type="compositionally biased region" description="Basic and acidic residues" evidence="3">
    <location>
        <begin position="413"/>
        <end position="437"/>
    </location>
</feature>
<dbReference type="GO" id="GO:0008380">
    <property type="term" value="P:RNA splicing"/>
    <property type="evidence" value="ECO:0007669"/>
    <property type="project" value="UniProtKB-KW"/>
</dbReference>
<proteinExistence type="predicted"/>
<dbReference type="InterPro" id="IPR040397">
    <property type="entry name" value="SWAP"/>
</dbReference>
<protein>
    <submittedName>
        <fullName evidence="5">(pine wood nematode) hypothetical protein</fullName>
    </submittedName>
</protein>
<feature type="compositionally biased region" description="Low complexity" evidence="3">
    <location>
        <begin position="495"/>
        <end position="506"/>
    </location>
</feature>
<dbReference type="AlphaFoldDB" id="A0A7I8XF72"/>
<accession>A0A7I8XF72</accession>
<feature type="compositionally biased region" description="Basic residues" evidence="3">
    <location>
        <begin position="403"/>
        <end position="412"/>
    </location>
</feature>
<dbReference type="InterPro" id="IPR019147">
    <property type="entry name" value="SWAP_N_domain"/>
</dbReference>
<feature type="compositionally biased region" description="Basic and acidic residues" evidence="3">
    <location>
        <begin position="360"/>
        <end position="377"/>
    </location>
</feature>
<organism evidence="5 6">
    <name type="scientific">Bursaphelenchus xylophilus</name>
    <name type="common">Pinewood nematode worm</name>
    <name type="synonym">Aphelenchoides xylophilus</name>
    <dbReference type="NCBI Taxonomy" id="6326"/>
    <lineage>
        <taxon>Eukaryota</taxon>
        <taxon>Metazoa</taxon>
        <taxon>Ecdysozoa</taxon>
        <taxon>Nematoda</taxon>
        <taxon>Chromadorea</taxon>
        <taxon>Rhabditida</taxon>
        <taxon>Tylenchina</taxon>
        <taxon>Tylenchomorpha</taxon>
        <taxon>Aphelenchoidea</taxon>
        <taxon>Aphelenchoididae</taxon>
        <taxon>Bursaphelenchus</taxon>
    </lineage>
</organism>
<evidence type="ECO:0000256" key="1">
    <source>
        <dbReference type="ARBA" id="ARBA00022664"/>
    </source>
</evidence>
<dbReference type="OrthoDB" id="10070965at2759"/>
<feature type="compositionally biased region" description="Basic and acidic residues" evidence="3">
    <location>
        <begin position="454"/>
        <end position="494"/>
    </location>
</feature>
<dbReference type="SMART" id="SM01141">
    <property type="entry name" value="DRY_EERY"/>
    <property type="match status" value="1"/>
</dbReference>
<comment type="caution">
    <text evidence="5">The sequence shown here is derived from an EMBL/GenBank/DDBJ whole genome shotgun (WGS) entry which is preliminary data.</text>
</comment>
<dbReference type="GO" id="GO:0006397">
    <property type="term" value="P:mRNA processing"/>
    <property type="evidence" value="ECO:0007669"/>
    <property type="project" value="UniProtKB-KW"/>
</dbReference>
<feature type="compositionally biased region" description="Basic and acidic residues" evidence="3">
    <location>
        <begin position="512"/>
        <end position="533"/>
    </location>
</feature>
<keyword evidence="2" id="KW-0508">mRNA splicing</keyword>
<dbReference type="Proteomes" id="UP000582659">
    <property type="component" value="Unassembled WGS sequence"/>
</dbReference>
<evidence type="ECO:0000313" key="5">
    <source>
        <dbReference type="EMBL" id="CAD5232314.1"/>
    </source>
</evidence>
<name>A0A7I8XF72_BURXY</name>
<dbReference type="Pfam" id="PF09750">
    <property type="entry name" value="DRY_EERY"/>
    <property type="match status" value="1"/>
</dbReference>
<gene>
    <name evidence="5" type="ORF">BXYJ_LOCUS12405</name>
</gene>
<feature type="compositionally biased region" description="Acidic residues" evidence="3">
    <location>
        <begin position="177"/>
        <end position="186"/>
    </location>
</feature>
<evidence type="ECO:0000259" key="4">
    <source>
        <dbReference type="SMART" id="SM01141"/>
    </source>
</evidence>
<dbReference type="EMBL" id="CAJFCV020000005">
    <property type="protein sequence ID" value="CAG9124526.1"/>
    <property type="molecule type" value="Genomic_DNA"/>
</dbReference>